<dbReference type="AlphaFoldDB" id="A0A0G0I767"/>
<dbReference type="Proteomes" id="UP000034231">
    <property type="component" value="Unassembled WGS sequence"/>
</dbReference>
<dbReference type="InterPro" id="IPR027417">
    <property type="entry name" value="P-loop_NTPase"/>
</dbReference>
<dbReference type="Gene3D" id="1.20.272.10">
    <property type="match status" value="1"/>
</dbReference>
<dbReference type="EMBL" id="LBTX01000006">
    <property type="protein sequence ID" value="KKQ50397.1"/>
    <property type="molecule type" value="Genomic_DNA"/>
</dbReference>
<protein>
    <recommendedName>
        <fullName evidence="3">DNA polymerase III delta N-terminal domain-containing protein</fullName>
    </recommendedName>
</protein>
<accession>A0A0G0I767</accession>
<comment type="caution">
    <text evidence="1">The sequence shown here is derived from an EMBL/GenBank/DDBJ whole genome shotgun (WGS) entry which is preliminary data.</text>
</comment>
<evidence type="ECO:0000313" key="2">
    <source>
        <dbReference type="Proteomes" id="UP000034231"/>
    </source>
</evidence>
<proteinExistence type="predicted"/>
<reference evidence="1 2" key="1">
    <citation type="journal article" date="2015" name="Nature">
        <title>rRNA introns, odd ribosomes, and small enigmatic genomes across a large radiation of phyla.</title>
        <authorList>
            <person name="Brown C.T."/>
            <person name="Hug L.A."/>
            <person name="Thomas B.C."/>
            <person name="Sharon I."/>
            <person name="Castelle C.J."/>
            <person name="Singh A."/>
            <person name="Wilkins M.J."/>
            <person name="Williams K.H."/>
            <person name="Banfield J.F."/>
        </authorList>
    </citation>
    <scope>NUCLEOTIDE SEQUENCE [LARGE SCALE GENOMIC DNA]</scope>
</reference>
<organism evidence="1 2">
    <name type="scientific">Candidatus Shapirobacteria bacterium GW2011_GWE1_38_10</name>
    <dbReference type="NCBI Taxonomy" id="1618488"/>
    <lineage>
        <taxon>Bacteria</taxon>
        <taxon>Candidatus Shapironibacteriota</taxon>
    </lineage>
</organism>
<name>A0A0G0I767_9BACT</name>
<dbReference type="Gene3D" id="3.40.50.300">
    <property type="entry name" value="P-loop containing nucleotide triphosphate hydrolases"/>
    <property type="match status" value="1"/>
</dbReference>
<evidence type="ECO:0008006" key="3">
    <source>
        <dbReference type="Google" id="ProtNLM"/>
    </source>
</evidence>
<gene>
    <name evidence="1" type="ORF">US68_C0006G0077</name>
</gene>
<evidence type="ECO:0000313" key="1">
    <source>
        <dbReference type="EMBL" id="KKQ50397.1"/>
    </source>
</evidence>
<sequence>MIYIFHGNHNTQSYTAFSELLNNYDKHEKFHQNGKNINPDSLDNFLNTPSLFSETKVVIFENLFSLLKSPFDKIIKLINSHPDFDYLFWQDKKIEVAKLKLLPQADIKIFTLPELLFSCLNAIKPKNKVDFSKKYQELMATFPLELALFWFKNTLRRQLTTYSKFSEENLKKAYLNLIELDKKSKSGTLYEPKDMAIERIILSLLDA</sequence>